<feature type="compositionally biased region" description="Pro residues" evidence="2">
    <location>
        <begin position="200"/>
        <end position="213"/>
    </location>
</feature>
<dbReference type="EMBL" id="CAWUON010000054">
    <property type="protein sequence ID" value="CAK7270081.1"/>
    <property type="molecule type" value="Genomic_DNA"/>
</dbReference>
<accession>A0ABP0DP71</accession>
<feature type="compositionally biased region" description="Polar residues" evidence="2">
    <location>
        <begin position="145"/>
        <end position="154"/>
    </location>
</feature>
<dbReference type="CDD" id="cd06257">
    <property type="entry name" value="DnaJ"/>
    <property type="match status" value="1"/>
</dbReference>
<protein>
    <recommendedName>
        <fullName evidence="3">J domain-containing protein</fullName>
    </recommendedName>
</protein>
<evidence type="ECO:0000313" key="5">
    <source>
        <dbReference type="Proteomes" id="UP001642502"/>
    </source>
</evidence>
<feature type="region of interest" description="Disordered" evidence="2">
    <location>
        <begin position="435"/>
        <end position="482"/>
    </location>
</feature>
<dbReference type="SMART" id="SM00271">
    <property type="entry name" value="DnaJ"/>
    <property type="match status" value="1"/>
</dbReference>
<feature type="compositionally biased region" description="Low complexity" evidence="2">
    <location>
        <begin position="439"/>
        <end position="450"/>
    </location>
</feature>
<gene>
    <name evidence="4" type="ORF">SEPCBS119000_003907</name>
</gene>
<feature type="domain" description="J" evidence="3">
    <location>
        <begin position="9"/>
        <end position="74"/>
    </location>
</feature>
<evidence type="ECO:0000256" key="1">
    <source>
        <dbReference type="SAM" id="Coils"/>
    </source>
</evidence>
<feature type="compositionally biased region" description="Basic and acidic residues" evidence="2">
    <location>
        <begin position="541"/>
        <end position="551"/>
    </location>
</feature>
<dbReference type="InterPro" id="IPR036869">
    <property type="entry name" value="J_dom_sf"/>
</dbReference>
<proteinExistence type="predicted"/>
<name>A0ABP0DP71_9PEZI</name>
<feature type="compositionally biased region" description="Low complexity" evidence="2">
    <location>
        <begin position="169"/>
        <end position="184"/>
    </location>
</feature>
<feature type="compositionally biased region" description="Basic and acidic residues" evidence="2">
    <location>
        <begin position="463"/>
        <end position="476"/>
    </location>
</feature>
<dbReference type="Pfam" id="PF00226">
    <property type="entry name" value="DnaJ"/>
    <property type="match status" value="1"/>
</dbReference>
<dbReference type="PANTHER" id="PTHR43908:SF3">
    <property type="entry name" value="AT29763P-RELATED"/>
    <property type="match status" value="1"/>
</dbReference>
<dbReference type="Proteomes" id="UP001642502">
    <property type="component" value="Unassembled WGS sequence"/>
</dbReference>
<dbReference type="PANTHER" id="PTHR43908">
    <property type="entry name" value="AT29763P-RELATED"/>
    <property type="match status" value="1"/>
</dbReference>
<feature type="region of interest" description="Disordered" evidence="2">
    <location>
        <begin position="145"/>
        <end position="215"/>
    </location>
</feature>
<dbReference type="PROSITE" id="PS50076">
    <property type="entry name" value="DNAJ_2"/>
    <property type="match status" value="1"/>
</dbReference>
<dbReference type="InterPro" id="IPR001623">
    <property type="entry name" value="DnaJ_domain"/>
</dbReference>
<sequence length="727" mass="78966">MAPGIGGKDHYAILEISVTADDATVAASYRRLARLKHPDKNRTNPNATAEFQALQEAYTVLKDSQSRAEYDRRRLHVPRKAAAASSAPRARATATRAAAAPAGAAATMAATAAAVEMLRQKRKQARHDQSAAAVAGIFAFHVHSGGNNNTNTAPTHAEIRRKRSRESMQNTASTAQQPTPAPAAVEPLIDYSEHGAGTMYPPPPADPPRWPDGPPRKDDVLEDQIRRVRREIRAQERTIRRLNHEVDRLGAENAALWDQERTLDDQLAKAAAVLAKAKEKIVEREWHDALFSDQTDTAADPLPLPRPMSPQMTGRMQQAERAYEGLQKKLAETHEAIETTTAASRLLVDQIEDACEHKSSKEAMLHELGRQWRVHEFGLDSVDGENSGHAGAWDGWCGWDEGEGGFGMHNKSDDTDSGSARCSETDNNINCALGQEQGESASWWNSSSEAKTMGQGVDGWGAGDKKSASRATRDPVGRLSDGLGNLLIDTRAEGTDLAQSLEERFEYQDSTDNALHEPSDGEDSTGGGVALGSGSFGEGNQRQRDWQRQEDAELIASEPNKTESLGLEEKRAATRTSVPTDLIADLLQTATATSTRSPMHAVQGNDAGETVEREEQPHGWLNESAADMLGQVSWAPAESPNVWNYCAVTGTNVGAVADANYGMPSSTMSLPLPVPTPHRHGIDSHISTLAGPVTATQAWWPGEEYVAEQGDGDAREMAWRHAQWHEW</sequence>
<evidence type="ECO:0000259" key="3">
    <source>
        <dbReference type="PROSITE" id="PS50076"/>
    </source>
</evidence>
<keyword evidence="5" id="KW-1185">Reference proteome</keyword>
<organism evidence="4 5">
    <name type="scientific">Sporothrix epigloea</name>
    <dbReference type="NCBI Taxonomy" id="1892477"/>
    <lineage>
        <taxon>Eukaryota</taxon>
        <taxon>Fungi</taxon>
        <taxon>Dikarya</taxon>
        <taxon>Ascomycota</taxon>
        <taxon>Pezizomycotina</taxon>
        <taxon>Sordariomycetes</taxon>
        <taxon>Sordariomycetidae</taxon>
        <taxon>Ophiostomatales</taxon>
        <taxon>Ophiostomataceae</taxon>
        <taxon>Sporothrix</taxon>
    </lineage>
</organism>
<evidence type="ECO:0000256" key="2">
    <source>
        <dbReference type="SAM" id="MobiDB-lite"/>
    </source>
</evidence>
<dbReference type="SUPFAM" id="SSF46565">
    <property type="entry name" value="Chaperone J-domain"/>
    <property type="match status" value="1"/>
</dbReference>
<feature type="region of interest" description="Disordered" evidence="2">
    <location>
        <begin position="507"/>
        <end position="573"/>
    </location>
</feature>
<feature type="compositionally biased region" description="Gly residues" evidence="2">
    <location>
        <begin position="524"/>
        <end position="537"/>
    </location>
</feature>
<keyword evidence="1" id="KW-0175">Coiled coil</keyword>
<dbReference type="Gene3D" id="1.10.287.110">
    <property type="entry name" value="DnaJ domain"/>
    <property type="match status" value="1"/>
</dbReference>
<feature type="coiled-coil region" evidence="1">
    <location>
        <begin position="218"/>
        <end position="252"/>
    </location>
</feature>
<dbReference type="InterPro" id="IPR051100">
    <property type="entry name" value="DnaJ_subfamily_B/C"/>
</dbReference>
<dbReference type="PRINTS" id="PR00625">
    <property type="entry name" value="JDOMAIN"/>
</dbReference>
<evidence type="ECO:0000313" key="4">
    <source>
        <dbReference type="EMBL" id="CAK7270081.1"/>
    </source>
</evidence>
<reference evidence="4 5" key="1">
    <citation type="submission" date="2024-01" db="EMBL/GenBank/DDBJ databases">
        <authorList>
            <person name="Allen C."/>
            <person name="Tagirdzhanova G."/>
        </authorList>
    </citation>
    <scope>NUCLEOTIDE SEQUENCE [LARGE SCALE GENOMIC DNA]</scope>
    <source>
        <strain evidence="4 5">CBS 119000</strain>
    </source>
</reference>
<comment type="caution">
    <text evidence="4">The sequence shown here is derived from an EMBL/GenBank/DDBJ whole genome shotgun (WGS) entry which is preliminary data.</text>
</comment>